<organism evidence="2 3">
    <name type="scientific">Romanomermis culicivorax</name>
    <name type="common">Nematode worm</name>
    <dbReference type="NCBI Taxonomy" id="13658"/>
    <lineage>
        <taxon>Eukaryota</taxon>
        <taxon>Metazoa</taxon>
        <taxon>Ecdysozoa</taxon>
        <taxon>Nematoda</taxon>
        <taxon>Enoplea</taxon>
        <taxon>Dorylaimia</taxon>
        <taxon>Mermithida</taxon>
        <taxon>Mermithoidea</taxon>
        <taxon>Mermithidae</taxon>
        <taxon>Romanomermis</taxon>
    </lineage>
</organism>
<protein>
    <submittedName>
        <fullName evidence="3">Uncharacterized protein</fullName>
    </submittedName>
</protein>
<evidence type="ECO:0000256" key="1">
    <source>
        <dbReference type="SAM" id="Phobius"/>
    </source>
</evidence>
<keyword evidence="1" id="KW-0812">Transmembrane</keyword>
<keyword evidence="2" id="KW-1185">Reference proteome</keyword>
<sequence>MHAVWSVNLAKKYQHLPWALLNELFNIGVLTAADVMLAAPVSLRLLGPDITRRALKFITNCTIQASPNEEFLLDAL</sequence>
<keyword evidence="1" id="KW-1133">Transmembrane helix</keyword>
<dbReference type="WBParaSite" id="nRc.2.0.1.t44624-RA">
    <property type="protein sequence ID" value="nRc.2.0.1.t44624-RA"/>
    <property type="gene ID" value="nRc.2.0.1.g44624"/>
</dbReference>
<feature type="transmembrane region" description="Helical" evidence="1">
    <location>
        <begin position="24"/>
        <end position="46"/>
    </location>
</feature>
<evidence type="ECO:0000313" key="3">
    <source>
        <dbReference type="WBParaSite" id="nRc.2.0.1.t44624-RA"/>
    </source>
</evidence>
<proteinExistence type="predicted"/>
<reference evidence="3" key="1">
    <citation type="submission" date="2022-11" db="UniProtKB">
        <authorList>
            <consortium name="WormBaseParasite"/>
        </authorList>
    </citation>
    <scope>IDENTIFICATION</scope>
</reference>
<dbReference type="Proteomes" id="UP000887565">
    <property type="component" value="Unplaced"/>
</dbReference>
<name>A0A915L0B2_ROMCU</name>
<dbReference type="AlphaFoldDB" id="A0A915L0B2"/>
<evidence type="ECO:0000313" key="2">
    <source>
        <dbReference type="Proteomes" id="UP000887565"/>
    </source>
</evidence>
<keyword evidence="1" id="KW-0472">Membrane</keyword>
<accession>A0A915L0B2</accession>